<sequence>IFYYIYAIFHSPTYRTRYAEFLKIDFPRVPLTSNNELFCQLAEYGQELAALHLMKSPQLNNLITEFTENSGGQIVDSGYPKYIQGAVVINKKGDKFTGVPEQVWNFYIGGYQVCQKWLKDRKGRTLNHEDILHYRRVVVALQETIKLMQLIDQTIPSFPVV</sequence>
<feature type="non-terminal residue" evidence="2">
    <location>
        <position position="1"/>
    </location>
</feature>
<proteinExistence type="predicted"/>
<dbReference type="InterPro" id="IPR041635">
    <property type="entry name" value="Type_ISP_LLaBIII_C"/>
</dbReference>
<gene>
    <name evidence="2" type="ORF">PN457_01695</name>
</gene>
<keyword evidence="3" id="KW-1185">Reference proteome</keyword>
<dbReference type="EMBL" id="JAQMUH010000021">
    <property type="protein sequence ID" value="MDB9538389.1"/>
    <property type="molecule type" value="Genomic_DNA"/>
</dbReference>
<protein>
    <submittedName>
        <fullName evidence="2">DNA methyltransferase</fullName>
    </submittedName>
</protein>
<reference evidence="2 3" key="1">
    <citation type="submission" date="2023-01" db="EMBL/GenBank/DDBJ databases">
        <title>Genomes from the Australian National Cyanobacteria Reference Collection.</title>
        <authorList>
            <person name="Willis A."/>
            <person name="Lee E.M.F."/>
        </authorList>
    </citation>
    <scope>NUCLEOTIDE SEQUENCE [LARGE SCALE GENOMIC DNA]</scope>
    <source>
        <strain evidence="2 3">CS-1033</strain>
    </source>
</reference>
<comment type="caution">
    <text evidence="2">The sequence shown here is derived from an EMBL/GenBank/DDBJ whole genome shotgun (WGS) entry which is preliminary data.</text>
</comment>
<evidence type="ECO:0000313" key="3">
    <source>
        <dbReference type="Proteomes" id="UP001212499"/>
    </source>
</evidence>
<feature type="domain" description="Type ISP restriction-modification enzyme LLaBIII C-terminal specificity" evidence="1">
    <location>
        <begin position="1"/>
        <end position="150"/>
    </location>
</feature>
<evidence type="ECO:0000259" key="1">
    <source>
        <dbReference type="Pfam" id="PF18135"/>
    </source>
</evidence>
<dbReference type="Proteomes" id="UP001212499">
    <property type="component" value="Unassembled WGS sequence"/>
</dbReference>
<accession>A0ABT5ANC2</accession>
<organism evidence="2 3">
    <name type="scientific">Anabaenopsis arnoldii</name>
    <dbReference type="NCBI Taxonomy" id="2152938"/>
    <lineage>
        <taxon>Bacteria</taxon>
        <taxon>Bacillati</taxon>
        <taxon>Cyanobacteriota</taxon>
        <taxon>Cyanophyceae</taxon>
        <taxon>Nostocales</taxon>
        <taxon>Nodulariaceae</taxon>
        <taxon>Anabaenopsis</taxon>
    </lineage>
</organism>
<evidence type="ECO:0000313" key="2">
    <source>
        <dbReference type="EMBL" id="MDB9538389.1"/>
    </source>
</evidence>
<dbReference type="RefSeq" id="WP_334310741.1">
    <property type="nucleotide sequence ID" value="NZ_JANQDP010000019.1"/>
</dbReference>
<dbReference type="GO" id="GO:0032259">
    <property type="term" value="P:methylation"/>
    <property type="evidence" value="ECO:0007669"/>
    <property type="project" value="UniProtKB-KW"/>
</dbReference>
<dbReference type="Pfam" id="PF18135">
    <property type="entry name" value="Type_ISP_C"/>
    <property type="match status" value="1"/>
</dbReference>
<name>A0ABT5ANC2_9CYAN</name>
<keyword evidence="2" id="KW-0808">Transferase</keyword>
<dbReference type="GO" id="GO:0008168">
    <property type="term" value="F:methyltransferase activity"/>
    <property type="evidence" value="ECO:0007669"/>
    <property type="project" value="UniProtKB-KW"/>
</dbReference>
<keyword evidence="2" id="KW-0489">Methyltransferase</keyword>